<dbReference type="AlphaFoldDB" id="A0A238LFS2"/>
<dbReference type="OrthoDB" id="513827at2"/>
<sequence length="110" mass="12178">MPLTEFSLIRHGDGLEYCFSAQGAHNGRLAYKRSDADLWILWHPRWGWYAPAADGSVAGLSFSLPPKEQANRPPQGPWVSRKAGASYVYDLRWGGESRQERTVASEGASA</sequence>
<organism evidence="1 2">
    <name type="scientific">Flavimaricola marinus</name>
    <dbReference type="NCBI Taxonomy" id="1819565"/>
    <lineage>
        <taxon>Bacteria</taxon>
        <taxon>Pseudomonadati</taxon>
        <taxon>Pseudomonadota</taxon>
        <taxon>Alphaproteobacteria</taxon>
        <taxon>Rhodobacterales</taxon>
        <taxon>Paracoccaceae</taxon>
        <taxon>Flavimaricola</taxon>
    </lineage>
</organism>
<accession>A0A238LFS2</accession>
<proteinExistence type="predicted"/>
<dbReference type="RefSeq" id="WP_093992763.1">
    <property type="nucleotide sequence ID" value="NZ_FXZK01000005.1"/>
</dbReference>
<reference evidence="1 2" key="1">
    <citation type="submission" date="2017-05" db="EMBL/GenBank/DDBJ databases">
        <authorList>
            <person name="Song R."/>
            <person name="Chenine A.L."/>
            <person name="Ruprecht R.M."/>
        </authorList>
    </citation>
    <scope>NUCLEOTIDE SEQUENCE [LARGE SCALE GENOMIC DNA]</scope>
    <source>
        <strain evidence="1 2">CECT 8899</strain>
    </source>
</reference>
<dbReference type="EMBL" id="FXZK01000005">
    <property type="protein sequence ID" value="SMY08567.1"/>
    <property type="molecule type" value="Genomic_DNA"/>
</dbReference>
<evidence type="ECO:0000313" key="2">
    <source>
        <dbReference type="Proteomes" id="UP000201613"/>
    </source>
</evidence>
<dbReference type="Proteomes" id="UP000201613">
    <property type="component" value="Unassembled WGS sequence"/>
</dbReference>
<evidence type="ECO:0000313" key="1">
    <source>
        <dbReference type="EMBL" id="SMY08567.1"/>
    </source>
</evidence>
<protein>
    <submittedName>
        <fullName evidence="1">Uncharacterized protein</fullName>
    </submittedName>
</protein>
<name>A0A238LFS2_9RHOB</name>
<gene>
    <name evidence="1" type="ORF">LOM8899_02720</name>
</gene>
<keyword evidence="2" id="KW-1185">Reference proteome</keyword>